<dbReference type="Proteomes" id="UP000515734">
    <property type="component" value="Chromosome"/>
</dbReference>
<dbReference type="Gene3D" id="3.40.50.1110">
    <property type="entry name" value="SGNH hydrolase"/>
    <property type="match status" value="1"/>
</dbReference>
<feature type="domain" description="SGNH hydrolase-type esterase" evidence="1">
    <location>
        <begin position="9"/>
        <end position="182"/>
    </location>
</feature>
<dbReference type="AlphaFoldDB" id="A0A6S6P4E4"/>
<dbReference type="InterPro" id="IPR036514">
    <property type="entry name" value="SGNH_hydro_sf"/>
</dbReference>
<dbReference type="RefSeq" id="WP_185291560.1">
    <property type="nucleotide sequence ID" value="NZ_AP023287.1"/>
</dbReference>
<dbReference type="Pfam" id="PF13472">
    <property type="entry name" value="Lipase_GDSL_2"/>
    <property type="match status" value="1"/>
</dbReference>
<accession>A0A6S6P4E4</accession>
<dbReference type="PANTHER" id="PTHR43784">
    <property type="entry name" value="GDSL-LIKE LIPASE/ACYLHYDROLASE, PUTATIVE (AFU_ORTHOLOGUE AFUA_2G00820)-RELATED"/>
    <property type="match status" value="1"/>
</dbReference>
<evidence type="ECO:0000313" key="3">
    <source>
        <dbReference type="Proteomes" id="UP000515734"/>
    </source>
</evidence>
<gene>
    <name evidence="2" type="ORF">NIIDNTM18_28020</name>
</gene>
<name>A0A6S6P4E4_9MYCO</name>
<reference evidence="2 3" key="1">
    <citation type="submission" date="2020-07" db="EMBL/GenBank/DDBJ databases">
        <title>Complete genome sequence of Mycolicibacterium litorale like strain isolated from cardiac implantable electronic device infection.</title>
        <authorList>
            <person name="Fukano H."/>
            <person name="Miyama H."/>
            <person name="Hoshino Y."/>
        </authorList>
    </citation>
    <scope>NUCLEOTIDE SEQUENCE [LARGE SCALE GENOMIC DNA]</scope>
    <source>
        <strain evidence="2 3">NIIDNTM18</strain>
    </source>
</reference>
<sequence length="256" mass="27300">MSGFARYVAIGDSQTEGLYDRDADGSLIGFADRLAARLDTLHPGLQYANLAVRGRRIADVLEDQVPRALAMRPDLITVCIGMNDVTRLGRSFGVALADLETLYATLAASGATVVTTMFPDVAQTVPVGRVLAGRVRRINDTIQAAAHRHGFRLVDLFHAESMREPDTWSADRVHGSTKGHRLFAAAAAEALGLPGSDHGWAAANPAAEQPSPRTRAASQAAWTRNMLVPHLWGQLRGVSGGRGLAPRRPELAPVGG</sequence>
<dbReference type="InterPro" id="IPR053140">
    <property type="entry name" value="GDSL_Rv0518-like"/>
</dbReference>
<organism evidence="2 3">
    <name type="scientific">Mycolicibacterium litorale</name>
    <dbReference type="NCBI Taxonomy" id="758802"/>
    <lineage>
        <taxon>Bacteria</taxon>
        <taxon>Bacillati</taxon>
        <taxon>Actinomycetota</taxon>
        <taxon>Actinomycetes</taxon>
        <taxon>Mycobacteriales</taxon>
        <taxon>Mycobacteriaceae</taxon>
        <taxon>Mycolicibacterium</taxon>
    </lineage>
</organism>
<evidence type="ECO:0000313" key="2">
    <source>
        <dbReference type="EMBL" id="BCI53524.1"/>
    </source>
</evidence>
<dbReference type="PANTHER" id="PTHR43784:SF2">
    <property type="entry name" value="GDSL-LIKE LIPASE_ACYLHYDROLASE, PUTATIVE (AFU_ORTHOLOGUE AFUA_2G00820)-RELATED"/>
    <property type="match status" value="1"/>
</dbReference>
<dbReference type="CDD" id="cd01832">
    <property type="entry name" value="SGNH_hydrolase_like_1"/>
    <property type="match status" value="1"/>
</dbReference>
<proteinExistence type="predicted"/>
<dbReference type="InterPro" id="IPR013830">
    <property type="entry name" value="SGNH_hydro"/>
</dbReference>
<dbReference type="EMBL" id="AP023287">
    <property type="protein sequence ID" value="BCI53524.1"/>
    <property type="molecule type" value="Genomic_DNA"/>
</dbReference>
<evidence type="ECO:0000259" key="1">
    <source>
        <dbReference type="Pfam" id="PF13472"/>
    </source>
</evidence>
<protein>
    <submittedName>
        <fullName evidence="2">Lysophospholipase</fullName>
    </submittedName>
</protein>
<dbReference type="SUPFAM" id="SSF52266">
    <property type="entry name" value="SGNH hydrolase"/>
    <property type="match status" value="1"/>
</dbReference>